<dbReference type="AlphaFoldDB" id="A0AAD7RT95"/>
<proteinExistence type="predicted"/>
<dbReference type="Proteomes" id="UP001221898">
    <property type="component" value="Unassembled WGS sequence"/>
</dbReference>
<feature type="region of interest" description="Disordered" evidence="1">
    <location>
        <begin position="61"/>
        <end position="82"/>
    </location>
</feature>
<comment type="caution">
    <text evidence="2">The sequence shown here is derived from an EMBL/GenBank/DDBJ whole genome shotgun (WGS) entry which is preliminary data.</text>
</comment>
<organism evidence="2 3">
    <name type="scientific">Aldrovandia affinis</name>
    <dbReference type="NCBI Taxonomy" id="143900"/>
    <lineage>
        <taxon>Eukaryota</taxon>
        <taxon>Metazoa</taxon>
        <taxon>Chordata</taxon>
        <taxon>Craniata</taxon>
        <taxon>Vertebrata</taxon>
        <taxon>Euteleostomi</taxon>
        <taxon>Actinopterygii</taxon>
        <taxon>Neopterygii</taxon>
        <taxon>Teleostei</taxon>
        <taxon>Notacanthiformes</taxon>
        <taxon>Halosauridae</taxon>
        <taxon>Aldrovandia</taxon>
    </lineage>
</organism>
<reference evidence="2" key="1">
    <citation type="journal article" date="2023" name="Science">
        <title>Genome structures resolve the early diversification of teleost fishes.</title>
        <authorList>
            <person name="Parey E."/>
            <person name="Louis A."/>
            <person name="Montfort J."/>
            <person name="Bouchez O."/>
            <person name="Roques C."/>
            <person name="Iampietro C."/>
            <person name="Lluch J."/>
            <person name="Castinel A."/>
            <person name="Donnadieu C."/>
            <person name="Desvignes T."/>
            <person name="Floi Bucao C."/>
            <person name="Jouanno E."/>
            <person name="Wen M."/>
            <person name="Mejri S."/>
            <person name="Dirks R."/>
            <person name="Jansen H."/>
            <person name="Henkel C."/>
            <person name="Chen W.J."/>
            <person name="Zahm M."/>
            <person name="Cabau C."/>
            <person name="Klopp C."/>
            <person name="Thompson A.W."/>
            <person name="Robinson-Rechavi M."/>
            <person name="Braasch I."/>
            <person name="Lecointre G."/>
            <person name="Bobe J."/>
            <person name="Postlethwait J.H."/>
            <person name="Berthelot C."/>
            <person name="Roest Crollius H."/>
            <person name="Guiguen Y."/>
        </authorList>
    </citation>
    <scope>NUCLEOTIDE SEQUENCE</scope>
    <source>
        <strain evidence="2">NC1722</strain>
    </source>
</reference>
<evidence type="ECO:0000313" key="3">
    <source>
        <dbReference type="Proteomes" id="UP001221898"/>
    </source>
</evidence>
<sequence length="82" mass="9087">MMPPSQPTDWLESCIYKWKAKFTLSSGKGLPRRERVRLLSDDAAHNRSRLNAVPSYVASAVPEPRNNLPSSPADTFCASPSQ</sequence>
<accession>A0AAD7RT95</accession>
<evidence type="ECO:0000313" key="2">
    <source>
        <dbReference type="EMBL" id="KAJ8389827.1"/>
    </source>
</evidence>
<feature type="compositionally biased region" description="Polar residues" evidence="1">
    <location>
        <begin position="67"/>
        <end position="82"/>
    </location>
</feature>
<evidence type="ECO:0000256" key="1">
    <source>
        <dbReference type="SAM" id="MobiDB-lite"/>
    </source>
</evidence>
<name>A0AAD7RT95_9TELE</name>
<keyword evidence="3" id="KW-1185">Reference proteome</keyword>
<dbReference type="EMBL" id="JAINUG010000177">
    <property type="protein sequence ID" value="KAJ8389827.1"/>
    <property type="molecule type" value="Genomic_DNA"/>
</dbReference>
<protein>
    <submittedName>
        <fullName evidence="2">Uncharacterized protein</fullName>
    </submittedName>
</protein>
<gene>
    <name evidence="2" type="ORF">AAFF_G00112960</name>
</gene>